<feature type="domain" description="Aminotransferase class I/classII large" evidence="10">
    <location>
        <begin position="25"/>
        <end position="353"/>
    </location>
</feature>
<evidence type="ECO:0000256" key="4">
    <source>
        <dbReference type="ARBA" id="ARBA00012285"/>
    </source>
</evidence>
<evidence type="ECO:0000256" key="8">
    <source>
        <dbReference type="ARBA" id="ARBA00029996"/>
    </source>
</evidence>
<keyword evidence="7 11" id="KW-0456">Lyase</keyword>
<dbReference type="InterPro" id="IPR015422">
    <property type="entry name" value="PyrdxlP-dep_Trfase_small"/>
</dbReference>
<protein>
    <recommendedName>
        <fullName evidence="4">threonine-phosphate decarboxylase</fullName>
        <ecNumber evidence="4">4.1.1.81</ecNumber>
    </recommendedName>
    <alternativeName>
        <fullName evidence="8">L-threonine-O-3-phosphate decarboxylase</fullName>
    </alternativeName>
</protein>
<evidence type="ECO:0000256" key="1">
    <source>
        <dbReference type="ARBA" id="ARBA00001933"/>
    </source>
</evidence>
<gene>
    <name evidence="11" type="primary">cobD</name>
    <name evidence="11" type="ORF">ACFQ2I_09330</name>
</gene>
<comment type="cofactor">
    <cofactor evidence="1">
        <name>pyridoxal 5'-phosphate</name>
        <dbReference type="ChEBI" id="CHEBI:597326"/>
    </cofactor>
</comment>
<evidence type="ECO:0000256" key="7">
    <source>
        <dbReference type="ARBA" id="ARBA00023239"/>
    </source>
</evidence>
<name>A0ABW3HPY2_9BACL</name>
<dbReference type="PROSITE" id="PS00105">
    <property type="entry name" value="AA_TRANSFER_CLASS_1"/>
    <property type="match status" value="1"/>
</dbReference>
<evidence type="ECO:0000256" key="6">
    <source>
        <dbReference type="ARBA" id="ARBA00022898"/>
    </source>
</evidence>
<evidence type="ECO:0000313" key="12">
    <source>
        <dbReference type="Proteomes" id="UP001596989"/>
    </source>
</evidence>
<comment type="caution">
    <text evidence="11">The sequence shown here is derived from an EMBL/GenBank/DDBJ whole genome shotgun (WGS) entry which is preliminary data.</text>
</comment>
<evidence type="ECO:0000256" key="5">
    <source>
        <dbReference type="ARBA" id="ARBA00022573"/>
    </source>
</evidence>
<sequence>MLERFGHGGDLTTAAEAFGRESAQFLDFSSNMNPLGPPEYVGDIVQQYIQRIQVYPDPASRKLKELLSNLHGIDEKCLLIGNGAAELIDLAVRAIAPEAAAVVSPCFSEYADAVGKLGSRLHRIPLSAQSGFVLGQDQLWQAMQSGAGLYILGSPNNPTGRLIDRKLIEQLLDSGAYVMLDEAFLDFVPGSETLTMVAEAARHSRLIVIRSMTKFYAVPGIRLGYAAAAPELIDSMRSLQVPWSVNSLAQSIGEAVIEDMPFVSRTLAWLDEERTWLAKKLNKLGFIVTPSDANYLLLRLPERMKLNASSLQEAMGRTGVLIRDASLFPGLDERYIRVAVKLREQNASLLERLAEMMAEGKDGELA</sequence>
<dbReference type="InterPro" id="IPR015424">
    <property type="entry name" value="PyrdxlP-dep_Trfase"/>
</dbReference>
<proteinExistence type="predicted"/>
<comment type="function">
    <text evidence="2">Decarboxylates L-threonine-O-3-phosphate to yield (R)-1-amino-2-propanol O-2-phosphate, the precursor for the linkage between the nucleotide loop and the corrin ring in cobalamin.</text>
</comment>
<organism evidence="11 12">
    <name type="scientific">Paenibacillus chungangensis</name>
    <dbReference type="NCBI Taxonomy" id="696535"/>
    <lineage>
        <taxon>Bacteria</taxon>
        <taxon>Bacillati</taxon>
        <taxon>Bacillota</taxon>
        <taxon>Bacilli</taxon>
        <taxon>Bacillales</taxon>
        <taxon>Paenibacillaceae</taxon>
        <taxon>Paenibacillus</taxon>
    </lineage>
</organism>
<comment type="catalytic activity">
    <reaction evidence="9">
        <text>O-phospho-L-threonine + H(+) = (R)-1-aminopropan-2-yl phosphate + CO2</text>
        <dbReference type="Rhea" id="RHEA:11492"/>
        <dbReference type="ChEBI" id="CHEBI:15378"/>
        <dbReference type="ChEBI" id="CHEBI:16526"/>
        <dbReference type="ChEBI" id="CHEBI:58563"/>
        <dbReference type="ChEBI" id="CHEBI:58675"/>
        <dbReference type="EC" id="4.1.1.81"/>
    </reaction>
</comment>
<dbReference type="RefSeq" id="WP_377563762.1">
    <property type="nucleotide sequence ID" value="NZ_JBHTJZ010000009.1"/>
</dbReference>
<keyword evidence="6" id="KW-0663">Pyridoxal phosphate</keyword>
<dbReference type="GO" id="GO:0048472">
    <property type="term" value="F:threonine-phosphate decarboxylase activity"/>
    <property type="evidence" value="ECO:0007669"/>
    <property type="project" value="UniProtKB-EC"/>
</dbReference>
<dbReference type="EMBL" id="JBHTJZ010000009">
    <property type="protein sequence ID" value="MFD0959595.1"/>
    <property type="molecule type" value="Genomic_DNA"/>
</dbReference>
<dbReference type="PANTHER" id="PTHR42885">
    <property type="entry name" value="HISTIDINOL-PHOSPHATE AMINOTRANSFERASE-RELATED"/>
    <property type="match status" value="1"/>
</dbReference>
<dbReference type="Pfam" id="PF00155">
    <property type="entry name" value="Aminotran_1_2"/>
    <property type="match status" value="1"/>
</dbReference>
<keyword evidence="12" id="KW-1185">Reference proteome</keyword>
<dbReference type="InterPro" id="IPR005860">
    <property type="entry name" value="CobD"/>
</dbReference>
<dbReference type="InterPro" id="IPR004838">
    <property type="entry name" value="NHTrfase_class1_PyrdxlP-BS"/>
</dbReference>
<accession>A0ABW3HPY2</accession>
<reference evidence="12" key="1">
    <citation type="journal article" date="2019" name="Int. J. Syst. Evol. Microbiol.">
        <title>The Global Catalogue of Microorganisms (GCM) 10K type strain sequencing project: providing services to taxonomists for standard genome sequencing and annotation.</title>
        <authorList>
            <consortium name="The Broad Institute Genomics Platform"/>
            <consortium name="The Broad Institute Genome Sequencing Center for Infectious Disease"/>
            <person name="Wu L."/>
            <person name="Ma J."/>
        </authorList>
    </citation>
    <scope>NUCLEOTIDE SEQUENCE [LARGE SCALE GENOMIC DNA]</scope>
    <source>
        <strain evidence="12">CCUG 59129</strain>
    </source>
</reference>
<keyword evidence="5" id="KW-0169">Cobalamin biosynthesis</keyword>
<evidence type="ECO:0000256" key="9">
    <source>
        <dbReference type="ARBA" id="ARBA00048531"/>
    </source>
</evidence>
<evidence type="ECO:0000256" key="3">
    <source>
        <dbReference type="ARBA" id="ARBA00004953"/>
    </source>
</evidence>
<dbReference type="CDD" id="cd00609">
    <property type="entry name" value="AAT_like"/>
    <property type="match status" value="1"/>
</dbReference>
<dbReference type="Gene3D" id="3.40.640.10">
    <property type="entry name" value="Type I PLP-dependent aspartate aminotransferase-like (Major domain)"/>
    <property type="match status" value="1"/>
</dbReference>
<dbReference type="NCBIfam" id="TIGR01140">
    <property type="entry name" value="L_thr_O3P_dcar"/>
    <property type="match status" value="1"/>
</dbReference>
<dbReference type="Gene3D" id="3.90.1150.10">
    <property type="entry name" value="Aspartate Aminotransferase, domain 1"/>
    <property type="match status" value="1"/>
</dbReference>
<dbReference type="EC" id="4.1.1.81" evidence="4"/>
<evidence type="ECO:0000259" key="10">
    <source>
        <dbReference type="Pfam" id="PF00155"/>
    </source>
</evidence>
<evidence type="ECO:0000313" key="11">
    <source>
        <dbReference type="EMBL" id="MFD0959595.1"/>
    </source>
</evidence>
<dbReference type="InterPro" id="IPR015421">
    <property type="entry name" value="PyrdxlP-dep_Trfase_major"/>
</dbReference>
<dbReference type="PANTHER" id="PTHR42885:SF1">
    <property type="entry name" value="THREONINE-PHOSPHATE DECARBOXYLASE"/>
    <property type="match status" value="1"/>
</dbReference>
<evidence type="ECO:0000256" key="2">
    <source>
        <dbReference type="ARBA" id="ARBA00003444"/>
    </source>
</evidence>
<comment type="pathway">
    <text evidence="3">Cofactor biosynthesis; adenosylcobalamin biosynthesis.</text>
</comment>
<dbReference type="InterPro" id="IPR004839">
    <property type="entry name" value="Aminotransferase_I/II_large"/>
</dbReference>
<dbReference type="SUPFAM" id="SSF53383">
    <property type="entry name" value="PLP-dependent transferases"/>
    <property type="match status" value="1"/>
</dbReference>
<dbReference type="Proteomes" id="UP001596989">
    <property type="component" value="Unassembled WGS sequence"/>
</dbReference>